<feature type="region of interest" description="Disordered" evidence="1">
    <location>
        <begin position="1"/>
        <end position="29"/>
    </location>
</feature>
<protein>
    <recommendedName>
        <fullName evidence="4">IPT/TIG domain-containing protein</fullName>
    </recommendedName>
</protein>
<dbReference type="EMBL" id="FNST01000002">
    <property type="protein sequence ID" value="SEB73482.1"/>
    <property type="molecule type" value="Genomic_DNA"/>
</dbReference>
<dbReference type="GO" id="GO:0005975">
    <property type="term" value="P:carbohydrate metabolic process"/>
    <property type="evidence" value="ECO:0007669"/>
    <property type="project" value="UniProtKB-ARBA"/>
</dbReference>
<evidence type="ECO:0000256" key="1">
    <source>
        <dbReference type="SAM" id="MobiDB-lite"/>
    </source>
</evidence>
<name>A0A1H4LTG0_STRMJ</name>
<dbReference type="InterPro" id="IPR014756">
    <property type="entry name" value="Ig_E-set"/>
</dbReference>
<dbReference type="SUPFAM" id="SSF81296">
    <property type="entry name" value="E set domains"/>
    <property type="match status" value="1"/>
</dbReference>
<accession>A0A1H4LTG0</accession>
<gene>
    <name evidence="2" type="ORF">SAMN04490356_1476</name>
</gene>
<evidence type="ECO:0000313" key="3">
    <source>
        <dbReference type="Proteomes" id="UP000198609"/>
    </source>
</evidence>
<sequence length="159" mass="15937">MVTVSRLSVDGGDVPMAAPGPRQAVPESRLPPGCGRLRQHTTPIAGCTDTVDVTVTSLGGTSVPMGSGWAYTFYDAPNADSVTPAAQLSGQNVTIGGTCLLDATAVVLGDGLTQTPPPCEPLPTQILAVVPVVLPGAYSVLVTTPGGTDTTASPSLLVL</sequence>
<proteinExistence type="predicted"/>
<dbReference type="Gene3D" id="2.60.40.10">
    <property type="entry name" value="Immunoglobulins"/>
    <property type="match status" value="1"/>
</dbReference>
<reference evidence="3" key="1">
    <citation type="submission" date="2016-10" db="EMBL/GenBank/DDBJ databases">
        <authorList>
            <person name="Varghese N."/>
            <person name="Submissions S."/>
        </authorList>
    </citation>
    <scope>NUCLEOTIDE SEQUENCE [LARGE SCALE GENOMIC DNA]</scope>
    <source>
        <strain evidence="3">DSM 40318</strain>
    </source>
</reference>
<dbReference type="AlphaFoldDB" id="A0A1H4LTG0"/>
<keyword evidence="3" id="KW-1185">Reference proteome</keyword>
<evidence type="ECO:0008006" key="4">
    <source>
        <dbReference type="Google" id="ProtNLM"/>
    </source>
</evidence>
<organism evidence="2 3">
    <name type="scientific">Streptomyces melanosporofaciens</name>
    <dbReference type="NCBI Taxonomy" id="67327"/>
    <lineage>
        <taxon>Bacteria</taxon>
        <taxon>Bacillati</taxon>
        <taxon>Actinomycetota</taxon>
        <taxon>Actinomycetes</taxon>
        <taxon>Kitasatosporales</taxon>
        <taxon>Streptomycetaceae</taxon>
        <taxon>Streptomyces</taxon>
        <taxon>Streptomyces violaceusniger group</taxon>
    </lineage>
</organism>
<evidence type="ECO:0000313" key="2">
    <source>
        <dbReference type="EMBL" id="SEB73482.1"/>
    </source>
</evidence>
<dbReference type="InterPro" id="IPR013783">
    <property type="entry name" value="Ig-like_fold"/>
</dbReference>
<dbReference type="Proteomes" id="UP000198609">
    <property type="component" value="Unassembled WGS sequence"/>
</dbReference>